<protein>
    <submittedName>
        <fullName evidence="4">Membrane protein</fullName>
    </submittedName>
</protein>
<name>A0A239WUN0_STRAI</name>
<dbReference type="PANTHER" id="PTHR40047">
    <property type="entry name" value="UPF0703 PROTEIN YCGQ"/>
    <property type="match status" value="1"/>
</dbReference>
<evidence type="ECO:0000313" key="5">
    <source>
        <dbReference type="Proteomes" id="UP000215144"/>
    </source>
</evidence>
<dbReference type="KEGG" id="saco:SAME_00678"/>
<feature type="domain" description="DUF1980" evidence="2">
    <location>
        <begin position="2"/>
        <end position="102"/>
    </location>
</feature>
<proteinExistence type="predicted"/>
<dbReference type="InterPro" id="IPR052955">
    <property type="entry name" value="UPF0703_membrane_permease"/>
</dbReference>
<dbReference type="Pfam" id="PF09323">
    <property type="entry name" value="DUF1980"/>
    <property type="match status" value="1"/>
</dbReference>
<feature type="transmembrane region" description="Helical" evidence="1">
    <location>
        <begin position="74"/>
        <end position="91"/>
    </location>
</feature>
<gene>
    <name evidence="4" type="primary">ycgQ</name>
    <name evidence="4" type="ORF">SAMEA4504048_00678</name>
</gene>
<keyword evidence="1" id="KW-1133">Transmembrane helix</keyword>
<evidence type="ECO:0000313" key="4">
    <source>
        <dbReference type="EMBL" id="SNV37364.1"/>
    </source>
</evidence>
<evidence type="ECO:0000259" key="3">
    <source>
        <dbReference type="Pfam" id="PF21537"/>
    </source>
</evidence>
<reference evidence="4 5" key="1">
    <citation type="submission" date="2017-06" db="EMBL/GenBank/DDBJ databases">
        <authorList>
            <consortium name="Pathogen Informatics"/>
        </authorList>
    </citation>
    <scope>NUCLEOTIDE SEQUENCE [LARGE SCALE GENOMIC DNA]</scope>
    <source>
        <strain evidence="4 5">NCTC11291</strain>
    </source>
</reference>
<keyword evidence="1" id="KW-0812">Transmembrane</keyword>
<dbReference type="OrthoDB" id="9770408at2"/>
<evidence type="ECO:0000256" key="1">
    <source>
        <dbReference type="SAM" id="Phobius"/>
    </source>
</evidence>
<feature type="transmembrane region" description="Helical" evidence="1">
    <location>
        <begin position="31"/>
        <end position="53"/>
    </location>
</feature>
<dbReference type="InterPro" id="IPR048493">
    <property type="entry name" value="DUF1980_N"/>
</dbReference>
<dbReference type="Pfam" id="PF21537">
    <property type="entry name" value="DUF1980_C"/>
    <property type="match status" value="1"/>
</dbReference>
<dbReference type="PANTHER" id="PTHR40047:SF1">
    <property type="entry name" value="UPF0703 PROTEIN YCGQ"/>
    <property type="match status" value="1"/>
</dbReference>
<keyword evidence="1" id="KW-0472">Membrane</keyword>
<dbReference type="InterPro" id="IPR015402">
    <property type="entry name" value="DUF1980"/>
</dbReference>
<dbReference type="NCBIfam" id="TIGR03943">
    <property type="entry name" value="TIGR03943 family putative permease subunit"/>
    <property type="match status" value="1"/>
</dbReference>
<dbReference type="RefSeq" id="WP_017769745.1">
    <property type="nucleotide sequence ID" value="NZ_LT906454.1"/>
</dbReference>
<accession>A0A239WUN0</accession>
<dbReference type="EMBL" id="LT906454">
    <property type="protein sequence ID" value="SNV37364.1"/>
    <property type="molecule type" value="Genomic_DNA"/>
</dbReference>
<evidence type="ECO:0000259" key="2">
    <source>
        <dbReference type="Pfam" id="PF09323"/>
    </source>
</evidence>
<dbReference type="InterPro" id="IPR048447">
    <property type="entry name" value="DUF1980_C"/>
</dbReference>
<sequence length="271" mass="31036">MIRFLILAGYFELSMYLYLSGKLDQYINTHYSYLAFIAMFLSFILALVQLVIWMKNLKMHSHLSGKLAKLTSPMILVLPVMIGLLVPTVTLDSTTVSAKGYHFPTAVGSVGRGESDDGTRVQYLKPDTSLYFTKNAYQKEMQKELTAYQNLDIIHITTKNYMEIMELIYLYPDVFSGKRISYTGFVYNEPDHEGYQYLFRFGIIHCIADSGVYGLSTTGNTQSYNNNTWVQVTGNIDTEYNSQLEQTLPVLHIEDSQEVSEPDNPYVYRVF</sequence>
<dbReference type="Proteomes" id="UP000215144">
    <property type="component" value="Chromosome 1"/>
</dbReference>
<dbReference type="AlphaFoldDB" id="A0A239WUN0"/>
<organism evidence="4 5">
    <name type="scientific">Streptococcus acidominimus</name>
    <dbReference type="NCBI Taxonomy" id="1326"/>
    <lineage>
        <taxon>Bacteria</taxon>
        <taxon>Bacillati</taxon>
        <taxon>Bacillota</taxon>
        <taxon>Bacilli</taxon>
        <taxon>Lactobacillales</taxon>
        <taxon>Streptococcaceae</taxon>
        <taxon>Streptococcus</taxon>
    </lineage>
</organism>
<feature type="domain" description="DUF1980" evidence="3">
    <location>
        <begin position="131"/>
        <end position="269"/>
    </location>
</feature>